<feature type="domain" description="Lysidine-tRNA(Ile) synthetase C-terminal" evidence="9">
    <location>
        <begin position="383"/>
        <end position="455"/>
    </location>
</feature>
<comment type="subcellular location">
    <subcellularLocation>
        <location evidence="1 8">Cytoplasm</location>
    </subcellularLocation>
</comment>
<dbReference type="InterPro" id="IPR012796">
    <property type="entry name" value="Lysidine-tRNA-synth_C"/>
</dbReference>
<dbReference type="InterPro" id="IPR011063">
    <property type="entry name" value="TilS/TtcA_N"/>
</dbReference>
<dbReference type="SUPFAM" id="SSF52402">
    <property type="entry name" value="Adenine nucleotide alpha hydrolases-like"/>
    <property type="match status" value="1"/>
</dbReference>
<evidence type="ECO:0000256" key="7">
    <source>
        <dbReference type="ARBA" id="ARBA00048539"/>
    </source>
</evidence>
<comment type="domain">
    <text evidence="8">The N-terminal region contains the highly conserved SGGXDS motif, predicted to be a P-loop motif involved in ATP binding.</text>
</comment>
<keyword evidence="5 8" id="KW-0547">Nucleotide-binding</keyword>
<reference evidence="10 11" key="1">
    <citation type="submission" date="2017-09" db="EMBL/GenBank/DDBJ databases">
        <title>Depth-based differentiation of microbial function through sediment-hosted aquifers and enrichment of novel symbionts in the deep terrestrial subsurface.</title>
        <authorList>
            <person name="Probst A.J."/>
            <person name="Ladd B."/>
            <person name="Jarett J.K."/>
            <person name="Geller-Mcgrath D.E."/>
            <person name="Sieber C.M."/>
            <person name="Emerson J.B."/>
            <person name="Anantharaman K."/>
            <person name="Thomas B.C."/>
            <person name="Malmstrom R."/>
            <person name="Stieglmeier M."/>
            <person name="Klingl A."/>
            <person name="Woyke T."/>
            <person name="Ryan C.M."/>
            <person name="Banfield J.F."/>
        </authorList>
    </citation>
    <scope>NUCLEOTIDE SEQUENCE [LARGE SCALE GENOMIC DNA]</scope>
    <source>
        <strain evidence="10">CG08_land_8_20_14_0_20_45_16</strain>
    </source>
</reference>
<dbReference type="InterPro" id="IPR012094">
    <property type="entry name" value="tRNA_Ile_lys_synt"/>
</dbReference>
<dbReference type="InterPro" id="IPR012795">
    <property type="entry name" value="tRNA_Ile_lys_synt_N"/>
</dbReference>
<dbReference type="SUPFAM" id="SSF56037">
    <property type="entry name" value="PheT/TilS domain"/>
    <property type="match status" value="1"/>
</dbReference>
<evidence type="ECO:0000256" key="4">
    <source>
        <dbReference type="ARBA" id="ARBA00022694"/>
    </source>
</evidence>
<dbReference type="Gene3D" id="1.20.59.20">
    <property type="match status" value="1"/>
</dbReference>
<comment type="function">
    <text evidence="8">Ligates lysine onto the cytidine present at position 34 of the AUA codon-specific tRNA(Ile) that contains the anticodon CAU, in an ATP-dependent manner. Cytidine is converted to lysidine, thus changing the amino acid specificity of the tRNA from methionine to isoleucine.</text>
</comment>
<name>A0A2H0XZR1_UNCSA</name>
<dbReference type="AlphaFoldDB" id="A0A2H0XZR1"/>
<sequence>MIENKLCETIKQYEMLQPGDTVLIAVSGGTDSTALLHLLAAVAEKFKLKLQVAHLDHQIRKHEALLDQRFVQQLARKLNLPVTCESFDVPTFAKQEKLGLEDAARRIRYAFLERVANQIKADKIALGHNADDNVETFLMRLLRGAGLKGLSGIPPVRKNIIRPLITTWRKDIEDYVTSLKLVPRRDYTNYESRYLRNRVRLKLLPQLKLYNLNIKEIILQTILLITADHSYLELQAEGLLESAISSCDEDSLKLKIDRLCRAELPIQGHVLRQAILRVKGDLQDLSFQHIQSILHKLRASEKWEIHLPRGIVAYGNQGELKITKEREASEQAQPFAYKFSLPGEVELPFLGKRLRGSFVDQADAVADYSTVAFFDAAVFGQELVVRSRQAGDRLIPLGMKGSKKLQDLFVDEKIPFEFRDRIPVVESLGKIIWVAGVRIDDRAKIKKQTKQIVKLELI</sequence>
<evidence type="ECO:0000313" key="11">
    <source>
        <dbReference type="Proteomes" id="UP000231343"/>
    </source>
</evidence>
<gene>
    <name evidence="8 10" type="primary">tilS</name>
    <name evidence="10" type="ORF">COT42_02645</name>
</gene>
<dbReference type="Gene3D" id="3.40.50.620">
    <property type="entry name" value="HUPs"/>
    <property type="match status" value="1"/>
</dbReference>
<dbReference type="PANTHER" id="PTHR43033">
    <property type="entry name" value="TRNA(ILE)-LYSIDINE SYNTHASE-RELATED"/>
    <property type="match status" value="1"/>
</dbReference>
<keyword evidence="6 8" id="KW-0067">ATP-binding</keyword>
<dbReference type="HAMAP" id="MF_01161">
    <property type="entry name" value="tRNA_Ile_lys_synt"/>
    <property type="match status" value="1"/>
</dbReference>
<evidence type="ECO:0000256" key="6">
    <source>
        <dbReference type="ARBA" id="ARBA00022840"/>
    </source>
</evidence>
<proteinExistence type="inferred from homology"/>
<dbReference type="SMART" id="SM00977">
    <property type="entry name" value="TilS_C"/>
    <property type="match status" value="1"/>
</dbReference>
<dbReference type="CDD" id="cd01992">
    <property type="entry name" value="TilS_N"/>
    <property type="match status" value="1"/>
</dbReference>
<keyword evidence="3 8" id="KW-0436">Ligase</keyword>
<evidence type="ECO:0000256" key="8">
    <source>
        <dbReference type="HAMAP-Rule" id="MF_01161"/>
    </source>
</evidence>
<keyword evidence="4 8" id="KW-0819">tRNA processing</keyword>
<evidence type="ECO:0000256" key="1">
    <source>
        <dbReference type="ARBA" id="ARBA00004496"/>
    </source>
</evidence>
<dbReference type="InterPro" id="IPR014729">
    <property type="entry name" value="Rossmann-like_a/b/a_fold"/>
</dbReference>
<evidence type="ECO:0000259" key="9">
    <source>
        <dbReference type="SMART" id="SM00977"/>
    </source>
</evidence>
<dbReference type="Pfam" id="PF01171">
    <property type="entry name" value="ATP_bind_3"/>
    <property type="match status" value="1"/>
</dbReference>
<dbReference type="NCBIfam" id="TIGR02432">
    <property type="entry name" value="lysidine_TilS_N"/>
    <property type="match status" value="1"/>
</dbReference>
<dbReference type="GO" id="GO:0005737">
    <property type="term" value="C:cytoplasm"/>
    <property type="evidence" value="ECO:0007669"/>
    <property type="project" value="UniProtKB-SubCell"/>
</dbReference>
<evidence type="ECO:0000313" key="10">
    <source>
        <dbReference type="EMBL" id="PIS30617.1"/>
    </source>
</evidence>
<evidence type="ECO:0000256" key="2">
    <source>
        <dbReference type="ARBA" id="ARBA00022490"/>
    </source>
</evidence>
<dbReference type="NCBIfam" id="TIGR02433">
    <property type="entry name" value="lysidine_TilS_C"/>
    <property type="match status" value="1"/>
</dbReference>
<dbReference type="Proteomes" id="UP000231343">
    <property type="component" value="Unassembled WGS sequence"/>
</dbReference>
<dbReference type="EC" id="6.3.4.19" evidence="8"/>
<comment type="catalytic activity">
    <reaction evidence="7 8">
        <text>cytidine(34) in tRNA(Ile2) + L-lysine + ATP = lysidine(34) in tRNA(Ile2) + AMP + diphosphate + H(+)</text>
        <dbReference type="Rhea" id="RHEA:43744"/>
        <dbReference type="Rhea" id="RHEA-COMP:10625"/>
        <dbReference type="Rhea" id="RHEA-COMP:10670"/>
        <dbReference type="ChEBI" id="CHEBI:15378"/>
        <dbReference type="ChEBI" id="CHEBI:30616"/>
        <dbReference type="ChEBI" id="CHEBI:32551"/>
        <dbReference type="ChEBI" id="CHEBI:33019"/>
        <dbReference type="ChEBI" id="CHEBI:82748"/>
        <dbReference type="ChEBI" id="CHEBI:83665"/>
        <dbReference type="ChEBI" id="CHEBI:456215"/>
        <dbReference type="EC" id="6.3.4.19"/>
    </reaction>
</comment>
<accession>A0A2H0XZR1</accession>
<dbReference type="EMBL" id="PEYM01000052">
    <property type="protein sequence ID" value="PIS30617.1"/>
    <property type="molecule type" value="Genomic_DNA"/>
</dbReference>
<organism evidence="10 11">
    <name type="scientific">Candidatus Saganbacteria bacterium CG08_land_8_20_14_0_20_45_16</name>
    <dbReference type="NCBI Taxonomy" id="2014293"/>
    <lineage>
        <taxon>Bacteria</taxon>
        <taxon>Bacillati</taxon>
        <taxon>Saganbacteria</taxon>
    </lineage>
</organism>
<dbReference type="GO" id="GO:0005524">
    <property type="term" value="F:ATP binding"/>
    <property type="evidence" value="ECO:0007669"/>
    <property type="project" value="UniProtKB-UniRule"/>
</dbReference>
<protein>
    <recommendedName>
        <fullName evidence="8">tRNA(Ile)-lysidine synthase</fullName>
        <ecNumber evidence="8">6.3.4.19</ecNumber>
    </recommendedName>
    <alternativeName>
        <fullName evidence="8">tRNA(Ile)-2-lysyl-cytidine synthase</fullName>
    </alternativeName>
    <alternativeName>
        <fullName evidence="8">tRNA(Ile)-lysidine synthetase</fullName>
    </alternativeName>
</protein>
<dbReference type="SUPFAM" id="SSF82829">
    <property type="entry name" value="MesJ substrate recognition domain-like"/>
    <property type="match status" value="1"/>
</dbReference>
<dbReference type="GO" id="GO:0006400">
    <property type="term" value="P:tRNA modification"/>
    <property type="evidence" value="ECO:0007669"/>
    <property type="project" value="UniProtKB-UniRule"/>
</dbReference>
<evidence type="ECO:0000256" key="3">
    <source>
        <dbReference type="ARBA" id="ARBA00022598"/>
    </source>
</evidence>
<evidence type="ECO:0000256" key="5">
    <source>
        <dbReference type="ARBA" id="ARBA00022741"/>
    </source>
</evidence>
<keyword evidence="2 8" id="KW-0963">Cytoplasm</keyword>
<dbReference type="Pfam" id="PF11734">
    <property type="entry name" value="TilS_C"/>
    <property type="match status" value="1"/>
</dbReference>
<comment type="similarity">
    <text evidence="8">Belongs to the tRNA(Ile)-lysidine synthase family.</text>
</comment>
<feature type="binding site" evidence="8">
    <location>
        <begin position="27"/>
        <end position="32"/>
    </location>
    <ligand>
        <name>ATP</name>
        <dbReference type="ChEBI" id="CHEBI:30616"/>
    </ligand>
</feature>
<comment type="caution">
    <text evidence="10">The sequence shown here is derived from an EMBL/GenBank/DDBJ whole genome shotgun (WGS) entry which is preliminary data.</text>
</comment>
<dbReference type="PANTHER" id="PTHR43033:SF1">
    <property type="entry name" value="TRNA(ILE)-LYSIDINE SYNTHASE-RELATED"/>
    <property type="match status" value="1"/>
</dbReference>
<dbReference type="GO" id="GO:0032267">
    <property type="term" value="F:tRNA(Ile)-lysidine synthase activity"/>
    <property type="evidence" value="ECO:0007669"/>
    <property type="project" value="UniProtKB-EC"/>
</dbReference>